<dbReference type="Gene3D" id="3.30.1360.120">
    <property type="entry name" value="Probable tRNA modification gtpase trme, domain 1"/>
    <property type="match status" value="1"/>
</dbReference>
<dbReference type="GO" id="GO:0016226">
    <property type="term" value="P:iron-sulfur cluster assembly"/>
    <property type="evidence" value="ECO:0007669"/>
    <property type="project" value="TreeGrafter"/>
</dbReference>
<dbReference type="InterPro" id="IPR017703">
    <property type="entry name" value="YgfZ/GCV_T_CS"/>
</dbReference>
<dbReference type="NCBIfam" id="TIGR03317">
    <property type="entry name" value="ygfZ_signature"/>
    <property type="match status" value="1"/>
</dbReference>
<keyword evidence="1" id="KW-0809">Transit peptide</keyword>
<proteinExistence type="predicted"/>
<dbReference type="SUPFAM" id="SSF101790">
    <property type="entry name" value="Aminomethyltransferase beta-barrel domain"/>
    <property type="match status" value="1"/>
</dbReference>
<dbReference type="KEGG" id="hpse:HPF_11905"/>
<sequence length="311" mass="32509">MSQAPEFPPANALRGVALLPRLGVIRAQGEEAAKFLHGQLTNDFSLLGLSEARLAGFCTAKGRLLASFIGFKRTHDEILLVCHADLLPATLKRLSMFVLRAKVKLTDASAEFQLRGLVGDAVPAALPAAPWSKLDADGAQLVRLYPADSIARALWVAPAGVEPPAGPALDGAAWDWLDVVAGVPLLSQPVVEAFVPQMVNMESVGGVNFKKGCYPGQEVVARSQFRGTLKRRAYPVFGDAPMAAGQEVFHDGDPSQPCGTVVAAAASPAGGWSAMVSMQTSAAEGGALRLGAADGPLLTLQPLPYPLLADV</sequence>
<evidence type="ECO:0000313" key="3">
    <source>
        <dbReference type="EMBL" id="QBM28396.1"/>
    </source>
</evidence>
<dbReference type="SUPFAM" id="SSF103025">
    <property type="entry name" value="Folate-binding domain"/>
    <property type="match status" value="1"/>
</dbReference>
<dbReference type="InterPro" id="IPR027266">
    <property type="entry name" value="TrmE/GcvT-like"/>
</dbReference>
<dbReference type="InterPro" id="IPR045179">
    <property type="entry name" value="YgfZ/GcvT"/>
</dbReference>
<accession>A0A4P6X1E8</accession>
<gene>
    <name evidence="3" type="primary">ygfZ</name>
    <name evidence="3" type="ORF">HPF_11905</name>
</gene>
<dbReference type="Proteomes" id="UP000293912">
    <property type="component" value="Chromosome"/>
</dbReference>
<dbReference type="RefSeq" id="WP_066160262.1">
    <property type="nucleotide sequence ID" value="NZ_CP037867.1"/>
</dbReference>
<dbReference type="AlphaFoldDB" id="A0A4P6X1E8"/>
<keyword evidence="4" id="KW-1185">Reference proteome</keyword>
<feature type="binding site" evidence="2">
    <location>
        <position position="162"/>
    </location>
    <ligand>
        <name>substrate</name>
    </ligand>
</feature>
<dbReference type="PANTHER" id="PTHR22602:SF0">
    <property type="entry name" value="TRANSFERASE CAF17, MITOCHONDRIAL-RELATED"/>
    <property type="match status" value="1"/>
</dbReference>
<protein>
    <submittedName>
        <fullName evidence="3">tRNA-modifying protein YgfZ</fullName>
    </submittedName>
</protein>
<dbReference type="PIRSF" id="PIRSF006487">
    <property type="entry name" value="GcvT"/>
    <property type="match status" value="1"/>
</dbReference>
<evidence type="ECO:0000256" key="1">
    <source>
        <dbReference type="ARBA" id="ARBA00022946"/>
    </source>
</evidence>
<dbReference type="PANTHER" id="PTHR22602">
    <property type="entry name" value="TRANSFERASE CAF17, MITOCHONDRIAL-RELATED"/>
    <property type="match status" value="1"/>
</dbReference>
<evidence type="ECO:0000313" key="4">
    <source>
        <dbReference type="Proteomes" id="UP000293912"/>
    </source>
</evidence>
<dbReference type="EMBL" id="CP037867">
    <property type="protein sequence ID" value="QBM28396.1"/>
    <property type="molecule type" value="Genomic_DNA"/>
</dbReference>
<evidence type="ECO:0000256" key="2">
    <source>
        <dbReference type="PIRSR" id="PIRSR006487-1"/>
    </source>
</evidence>
<organism evidence="3 4">
    <name type="scientific">Hydrogenophaga pseudoflava</name>
    <name type="common">Pseudomonas carboxydoflava</name>
    <dbReference type="NCBI Taxonomy" id="47421"/>
    <lineage>
        <taxon>Bacteria</taxon>
        <taxon>Pseudomonadati</taxon>
        <taxon>Pseudomonadota</taxon>
        <taxon>Betaproteobacteria</taxon>
        <taxon>Burkholderiales</taxon>
        <taxon>Comamonadaceae</taxon>
        <taxon>Hydrogenophaga</taxon>
    </lineage>
</organism>
<reference evidence="3 4" key="1">
    <citation type="submission" date="2019-03" db="EMBL/GenBank/DDBJ databases">
        <authorList>
            <person name="Sebastian G."/>
            <person name="Baumann P."/>
            <person name="Ruckert C."/>
            <person name="Kalinowski J."/>
            <person name="Nebel B."/>
            <person name="Takors R."/>
            <person name="Blombach B."/>
        </authorList>
    </citation>
    <scope>NUCLEOTIDE SEQUENCE [LARGE SCALE GENOMIC DNA]</scope>
    <source>
        <strain evidence="3 4">DSM 1084</strain>
    </source>
</reference>
<dbReference type="InterPro" id="IPR029043">
    <property type="entry name" value="GcvT/YgfZ_C"/>
</dbReference>
<name>A0A4P6X1E8_HYDPS</name>